<dbReference type="AlphaFoldDB" id="A0A674HMU4"/>
<dbReference type="Ensembl" id="ENSTGUT00000021527.1">
    <property type="protein sequence ID" value="ENSTGUP00000035947.1"/>
    <property type="gene ID" value="ENSTGUG00000020885.1"/>
</dbReference>
<protein>
    <submittedName>
        <fullName evidence="1">Uncharacterized protein</fullName>
    </submittedName>
</protein>
<proteinExistence type="predicted"/>
<reference evidence="1 2" key="1">
    <citation type="journal article" date="2010" name="Nature">
        <title>The genome of a songbird.</title>
        <authorList>
            <person name="Warren W.C."/>
            <person name="Clayton D.F."/>
            <person name="Ellegren H."/>
            <person name="Arnold A.P."/>
            <person name="Hillier L.W."/>
            <person name="Kunstner A."/>
            <person name="Searle S."/>
            <person name="White S."/>
            <person name="Vilella A.J."/>
            <person name="Fairley S."/>
            <person name="Heger A."/>
            <person name="Kong L."/>
            <person name="Ponting C.P."/>
            <person name="Jarvis E.D."/>
            <person name="Mello C.V."/>
            <person name="Minx P."/>
            <person name="Lovell P."/>
            <person name="Velho T.A."/>
            <person name="Ferris M."/>
            <person name="Balakrishnan C.N."/>
            <person name="Sinha S."/>
            <person name="Blatti C."/>
            <person name="London S.E."/>
            <person name="Li Y."/>
            <person name="Lin Y.C."/>
            <person name="George J."/>
            <person name="Sweedler J."/>
            <person name="Southey B."/>
            <person name="Gunaratne P."/>
            <person name="Watson M."/>
            <person name="Nam K."/>
            <person name="Backstrom N."/>
            <person name="Smeds L."/>
            <person name="Nabholz B."/>
            <person name="Itoh Y."/>
            <person name="Whitney O."/>
            <person name="Pfenning A.R."/>
            <person name="Howard J."/>
            <person name="Volker M."/>
            <person name="Skinner B.M."/>
            <person name="Griffin D.K."/>
            <person name="Ye L."/>
            <person name="McLaren W.M."/>
            <person name="Flicek P."/>
            <person name="Quesada V."/>
            <person name="Velasco G."/>
            <person name="Lopez-Otin C."/>
            <person name="Puente X.S."/>
            <person name="Olender T."/>
            <person name="Lancet D."/>
            <person name="Smit A.F."/>
            <person name="Hubley R."/>
            <person name="Konkel M.K."/>
            <person name="Walker J.A."/>
            <person name="Batzer M.A."/>
            <person name="Gu W."/>
            <person name="Pollock D.D."/>
            <person name="Chen L."/>
            <person name="Cheng Z."/>
            <person name="Eichler E.E."/>
            <person name="Stapley J."/>
            <person name="Slate J."/>
            <person name="Ekblom R."/>
            <person name="Birkhead T."/>
            <person name="Burke T."/>
            <person name="Burt D."/>
            <person name="Scharff C."/>
            <person name="Adam I."/>
            <person name="Richard H."/>
            <person name="Sultan M."/>
            <person name="Soldatov A."/>
            <person name="Lehrach H."/>
            <person name="Edwards S.V."/>
            <person name="Yang S.P."/>
            <person name="Li X."/>
            <person name="Graves T."/>
            <person name="Fulton L."/>
            <person name="Nelson J."/>
            <person name="Chinwalla A."/>
            <person name="Hou S."/>
            <person name="Mardis E.R."/>
            <person name="Wilson R.K."/>
        </authorList>
    </citation>
    <scope>NUCLEOTIDE SEQUENCE [LARGE SCALE GENOMIC DNA]</scope>
</reference>
<dbReference type="Proteomes" id="UP000007754">
    <property type="component" value="Chromosome 2"/>
</dbReference>
<reference evidence="1" key="3">
    <citation type="submission" date="2025-09" db="UniProtKB">
        <authorList>
            <consortium name="Ensembl"/>
        </authorList>
    </citation>
    <scope>IDENTIFICATION</scope>
</reference>
<organism evidence="1 2">
    <name type="scientific">Taeniopygia guttata</name>
    <name type="common">Zebra finch</name>
    <name type="synonym">Poephila guttata</name>
    <dbReference type="NCBI Taxonomy" id="59729"/>
    <lineage>
        <taxon>Eukaryota</taxon>
        <taxon>Metazoa</taxon>
        <taxon>Chordata</taxon>
        <taxon>Craniata</taxon>
        <taxon>Vertebrata</taxon>
        <taxon>Euteleostomi</taxon>
        <taxon>Archelosauria</taxon>
        <taxon>Archosauria</taxon>
        <taxon>Dinosauria</taxon>
        <taxon>Saurischia</taxon>
        <taxon>Theropoda</taxon>
        <taxon>Coelurosauria</taxon>
        <taxon>Aves</taxon>
        <taxon>Neognathae</taxon>
        <taxon>Neoaves</taxon>
        <taxon>Telluraves</taxon>
        <taxon>Australaves</taxon>
        <taxon>Passeriformes</taxon>
        <taxon>Passeroidea</taxon>
        <taxon>Estrildidae</taxon>
        <taxon>Estrildinae</taxon>
        <taxon>Taeniopygia</taxon>
    </lineage>
</organism>
<accession>A0A674HMU4</accession>
<evidence type="ECO:0000313" key="2">
    <source>
        <dbReference type="Proteomes" id="UP000007754"/>
    </source>
</evidence>
<reference evidence="1" key="2">
    <citation type="submission" date="2025-08" db="UniProtKB">
        <authorList>
            <consortium name="Ensembl"/>
        </authorList>
    </citation>
    <scope>IDENTIFICATION</scope>
</reference>
<keyword evidence="2" id="KW-1185">Reference proteome</keyword>
<sequence length="100" mass="11100">MDYRALVMSQVVPGQFDDADCSDSCQLCTCEEVNAEEGDGDDNSDAEEDDEDWDWMMRWEDSRSATMLLVDAIHSMLKVILWALRVPKGNGASPGGFVCC</sequence>
<name>A0A674HMU4_TAEGU</name>
<dbReference type="InParanoid" id="A0A674HMU4"/>
<evidence type="ECO:0000313" key="1">
    <source>
        <dbReference type="Ensembl" id="ENSTGUP00000035947.1"/>
    </source>
</evidence>